<evidence type="ECO:0000256" key="1">
    <source>
        <dbReference type="SAM" id="Phobius"/>
    </source>
</evidence>
<evidence type="ECO:0008006" key="4">
    <source>
        <dbReference type="Google" id="ProtNLM"/>
    </source>
</evidence>
<evidence type="ECO:0000313" key="2">
    <source>
        <dbReference type="EMBL" id="OGZ73041.1"/>
    </source>
</evidence>
<sequence>MVNNIKSAKGKNGAGFTIIELLVVVAIITVLTGIVLANITKYVNRGKNSAIQGNLSSLLINSAAYFEDPALGNGTYANLCATYMVSGKPIYDAIISANGGFSPVCQVNASNTAWCACSALMITANDLFCVDSTGTKQKFNDIGGCINICTASLAHCFQLP</sequence>
<dbReference type="Proteomes" id="UP000176774">
    <property type="component" value="Unassembled WGS sequence"/>
</dbReference>
<organism evidence="2 3">
    <name type="scientific">Candidatus Staskawiczbacteria bacterium RIFCSPLOWO2_01_FULL_38_12b</name>
    <dbReference type="NCBI Taxonomy" id="1802214"/>
    <lineage>
        <taxon>Bacteria</taxon>
        <taxon>Candidatus Staskawicziibacteriota</taxon>
    </lineage>
</organism>
<protein>
    <recommendedName>
        <fullName evidence="4">Type II secretion system protein GspG C-terminal domain-containing protein</fullName>
    </recommendedName>
</protein>
<proteinExistence type="predicted"/>
<keyword evidence="1" id="KW-1133">Transmembrane helix</keyword>
<dbReference type="SUPFAM" id="SSF54523">
    <property type="entry name" value="Pili subunits"/>
    <property type="match status" value="1"/>
</dbReference>
<dbReference type="InterPro" id="IPR012902">
    <property type="entry name" value="N_methyl_site"/>
</dbReference>
<dbReference type="NCBIfam" id="TIGR02532">
    <property type="entry name" value="IV_pilin_GFxxxE"/>
    <property type="match status" value="1"/>
</dbReference>
<accession>A0A1G2IEV3</accession>
<gene>
    <name evidence="2" type="ORF">A2908_01800</name>
</gene>
<name>A0A1G2IEV3_9BACT</name>
<comment type="caution">
    <text evidence="2">The sequence shown here is derived from an EMBL/GenBank/DDBJ whole genome shotgun (WGS) entry which is preliminary data.</text>
</comment>
<evidence type="ECO:0000313" key="3">
    <source>
        <dbReference type="Proteomes" id="UP000176774"/>
    </source>
</evidence>
<reference evidence="2 3" key="1">
    <citation type="journal article" date="2016" name="Nat. Commun.">
        <title>Thousands of microbial genomes shed light on interconnected biogeochemical processes in an aquifer system.</title>
        <authorList>
            <person name="Anantharaman K."/>
            <person name="Brown C.T."/>
            <person name="Hug L.A."/>
            <person name="Sharon I."/>
            <person name="Castelle C.J."/>
            <person name="Probst A.J."/>
            <person name="Thomas B.C."/>
            <person name="Singh A."/>
            <person name="Wilkins M.J."/>
            <person name="Karaoz U."/>
            <person name="Brodie E.L."/>
            <person name="Williams K.H."/>
            <person name="Hubbard S.S."/>
            <person name="Banfield J.F."/>
        </authorList>
    </citation>
    <scope>NUCLEOTIDE SEQUENCE [LARGE SCALE GENOMIC DNA]</scope>
</reference>
<dbReference type="EMBL" id="MHPA01000016">
    <property type="protein sequence ID" value="OGZ73041.1"/>
    <property type="molecule type" value="Genomic_DNA"/>
</dbReference>
<dbReference type="Gene3D" id="3.30.700.10">
    <property type="entry name" value="Glycoprotein, Type 4 Pilin"/>
    <property type="match status" value="1"/>
</dbReference>
<keyword evidence="1" id="KW-0812">Transmembrane</keyword>
<dbReference type="InterPro" id="IPR045584">
    <property type="entry name" value="Pilin-like"/>
</dbReference>
<feature type="transmembrane region" description="Helical" evidence="1">
    <location>
        <begin position="16"/>
        <end position="39"/>
    </location>
</feature>
<dbReference type="Pfam" id="PF07963">
    <property type="entry name" value="N_methyl"/>
    <property type="match status" value="1"/>
</dbReference>
<dbReference type="STRING" id="1802214.A2908_01800"/>
<dbReference type="AlphaFoldDB" id="A0A1G2IEV3"/>
<keyword evidence="1" id="KW-0472">Membrane</keyword>